<sequence>MEERDSPYVFRDEPADPLEGTTDHSDEDVVIIDGRAMTYRTYRGDETAH</sequence>
<protein>
    <submittedName>
        <fullName evidence="2">Uncharacterized protein</fullName>
    </submittedName>
</protein>
<organism evidence="2 3">
    <name type="scientific">Halobaculum marinum</name>
    <dbReference type="NCBI Taxonomy" id="3031996"/>
    <lineage>
        <taxon>Archaea</taxon>
        <taxon>Methanobacteriati</taxon>
        <taxon>Methanobacteriota</taxon>
        <taxon>Stenosarchaea group</taxon>
        <taxon>Halobacteria</taxon>
        <taxon>Halobacteriales</taxon>
        <taxon>Haloferacaceae</taxon>
        <taxon>Halobaculum</taxon>
    </lineage>
</organism>
<feature type="region of interest" description="Disordered" evidence="1">
    <location>
        <begin position="1"/>
        <end position="25"/>
    </location>
</feature>
<keyword evidence="3" id="KW-1185">Reference proteome</keyword>
<proteinExistence type="predicted"/>
<evidence type="ECO:0000313" key="2">
    <source>
        <dbReference type="EMBL" id="MFC7096272.1"/>
    </source>
</evidence>
<name>A0ABD5WRV7_9EURY</name>
<dbReference type="Proteomes" id="UP001596388">
    <property type="component" value="Unassembled WGS sequence"/>
</dbReference>
<feature type="compositionally biased region" description="Basic and acidic residues" evidence="1">
    <location>
        <begin position="1"/>
        <end position="14"/>
    </location>
</feature>
<gene>
    <name evidence="2" type="ORF">ACFQKD_03055</name>
</gene>
<comment type="caution">
    <text evidence="2">The sequence shown here is derived from an EMBL/GenBank/DDBJ whole genome shotgun (WGS) entry which is preliminary data.</text>
</comment>
<evidence type="ECO:0000313" key="3">
    <source>
        <dbReference type="Proteomes" id="UP001596388"/>
    </source>
</evidence>
<dbReference type="RefSeq" id="WP_276239254.1">
    <property type="nucleotide sequence ID" value="NZ_CP119989.1"/>
</dbReference>
<dbReference type="EMBL" id="JBHTAG010000002">
    <property type="protein sequence ID" value="MFC7096272.1"/>
    <property type="molecule type" value="Genomic_DNA"/>
</dbReference>
<dbReference type="GeneID" id="79269842"/>
<evidence type="ECO:0000256" key="1">
    <source>
        <dbReference type="SAM" id="MobiDB-lite"/>
    </source>
</evidence>
<reference evidence="2 3" key="1">
    <citation type="journal article" date="2019" name="Int. J. Syst. Evol. Microbiol.">
        <title>The Global Catalogue of Microorganisms (GCM) 10K type strain sequencing project: providing services to taxonomists for standard genome sequencing and annotation.</title>
        <authorList>
            <consortium name="The Broad Institute Genomics Platform"/>
            <consortium name="The Broad Institute Genome Sequencing Center for Infectious Disease"/>
            <person name="Wu L."/>
            <person name="Ma J."/>
        </authorList>
    </citation>
    <scope>NUCLEOTIDE SEQUENCE [LARGE SCALE GENOMIC DNA]</scope>
    <source>
        <strain evidence="2 3">DT55</strain>
    </source>
</reference>
<accession>A0ABD5WRV7</accession>
<dbReference type="AlphaFoldDB" id="A0ABD5WRV7"/>